<sequence length="158" mass="18540">MAYIPFELILMVERHTTTAFWGLSVVDNPWFMIEPFKWEDMLLEFLILDLGDPVRAEKILCHLENSKTRLTVVKQLELHFYFKYCMPHLQKALPSLRRAYYLTHITDEKGLEESESYGRDTADKLAESLDVLVYSRLIKTGQSDFVMREGDADLPDYI</sequence>
<gene>
    <name evidence="1" type="ORF">A0H81_15013</name>
</gene>
<dbReference type="EMBL" id="LUGG01000125">
    <property type="protein sequence ID" value="OBZ62743.1"/>
    <property type="molecule type" value="Genomic_DNA"/>
</dbReference>
<comment type="caution">
    <text evidence="1">The sequence shown here is derived from an EMBL/GenBank/DDBJ whole genome shotgun (WGS) entry which is preliminary data.</text>
</comment>
<name>A0A1C7LJH8_GRIFR</name>
<organism evidence="1 2">
    <name type="scientific">Grifola frondosa</name>
    <name type="common">Maitake</name>
    <name type="synonym">Polyporus frondosus</name>
    <dbReference type="NCBI Taxonomy" id="5627"/>
    <lineage>
        <taxon>Eukaryota</taxon>
        <taxon>Fungi</taxon>
        <taxon>Dikarya</taxon>
        <taxon>Basidiomycota</taxon>
        <taxon>Agaricomycotina</taxon>
        <taxon>Agaricomycetes</taxon>
        <taxon>Polyporales</taxon>
        <taxon>Grifolaceae</taxon>
        <taxon>Grifola</taxon>
    </lineage>
</organism>
<accession>A0A1C7LJH8</accession>
<keyword evidence="2" id="KW-1185">Reference proteome</keyword>
<dbReference type="AlphaFoldDB" id="A0A1C7LJH8"/>
<evidence type="ECO:0000313" key="1">
    <source>
        <dbReference type="EMBL" id="OBZ62743.1"/>
    </source>
</evidence>
<reference evidence="1 2" key="1">
    <citation type="submission" date="2016-03" db="EMBL/GenBank/DDBJ databases">
        <title>Whole genome sequencing of Grifola frondosa 9006-11.</title>
        <authorList>
            <person name="Min B."/>
            <person name="Park H."/>
            <person name="Kim J.-G."/>
            <person name="Cho H."/>
            <person name="Oh Y.-L."/>
            <person name="Kong W.-S."/>
            <person name="Choi I.-G."/>
        </authorList>
    </citation>
    <scope>NUCLEOTIDE SEQUENCE [LARGE SCALE GENOMIC DNA]</scope>
    <source>
        <strain evidence="1 2">9006-11</strain>
    </source>
</reference>
<proteinExistence type="predicted"/>
<evidence type="ECO:0000313" key="2">
    <source>
        <dbReference type="Proteomes" id="UP000092993"/>
    </source>
</evidence>
<protein>
    <submittedName>
        <fullName evidence="1">Uncharacterized protein</fullName>
    </submittedName>
</protein>
<dbReference type="Proteomes" id="UP000092993">
    <property type="component" value="Unassembled WGS sequence"/>
</dbReference>